<dbReference type="SUPFAM" id="SSF48163">
    <property type="entry name" value="An anticodon-binding domain of class I aminoacyl-tRNA synthetases"/>
    <property type="match status" value="1"/>
</dbReference>
<evidence type="ECO:0008006" key="11">
    <source>
        <dbReference type="Google" id="ProtNLM"/>
    </source>
</evidence>
<evidence type="ECO:0000259" key="8">
    <source>
        <dbReference type="Pfam" id="PF19269"/>
    </source>
</evidence>
<name>A0A1F6CPF5_9BACT</name>
<keyword evidence="3 6" id="KW-0067">ATP-binding</keyword>
<dbReference type="GO" id="GO:0005524">
    <property type="term" value="F:ATP binding"/>
    <property type="evidence" value="ECO:0007669"/>
    <property type="project" value="UniProtKB-KW"/>
</dbReference>
<accession>A0A1F6CPF5</accession>
<dbReference type="STRING" id="1798482.A2763_04155"/>
<dbReference type="AlphaFoldDB" id="A0A1F6CPF5"/>
<comment type="similarity">
    <text evidence="6">Belongs to the class-I aminoacyl-tRNA synthetase family.</text>
</comment>
<keyword evidence="4 6" id="KW-0648">Protein biosynthesis</keyword>
<dbReference type="InterPro" id="IPR020751">
    <property type="entry name" value="aa-tRNA-synth_I_codon-bd_sub2"/>
</dbReference>
<feature type="domain" description="Aminoacyl-tRNA synthetase class I anticodon-binding" evidence="8">
    <location>
        <begin position="288"/>
        <end position="422"/>
    </location>
</feature>
<dbReference type="InterPro" id="IPR045462">
    <property type="entry name" value="aa-tRNA-synth_I_cd-bd"/>
</dbReference>
<dbReference type="GO" id="GO:0004818">
    <property type="term" value="F:glutamate-tRNA ligase activity"/>
    <property type="evidence" value="ECO:0007669"/>
    <property type="project" value="TreeGrafter"/>
</dbReference>
<evidence type="ECO:0000256" key="5">
    <source>
        <dbReference type="ARBA" id="ARBA00023146"/>
    </source>
</evidence>
<evidence type="ECO:0000256" key="1">
    <source>
        <dbReference type="ARBA" id="ARBA00022598"/>
    </source>
</evidence>
<dbReference type="PANTHER" id="PTHR43311:SF1">
    <property type="entry name" value="GLUTAMYL-Q TRNA(ASP) SYNTHETASE"/>
    <property type="match status" value="1"/>
</dbReference>
<evidence type="ECO:0000256" key="2">
    <source>
        <dbReference type="ARBA" id="ARBA00022741"/>
    </source>
</evidence>
<keyword evidence="2 6" id="KW-0547">Nucleotide-binding</keyword>
<comment type="caution">
    <text evidence="9">The sequence shown here is derived from an EMBL/GenBank/DDBJ whole genome shotgun (WGS) entry which is preliminary data.</text>
</comment>
<organism evidence="9 10">
    <name type="scientific">Candidatus Kaiserbacteria bacterium RIFCSPHIGHO2_01_FULL_54_36</name>
    <dbReference type="NCBI Taxonomy" id="1798482"/>
    <lineage>
        <taxon>Bacteria</taxon>
        <taxon>Candidatus Kaiseribacteriota</taxon>
    </lineage>
</organism>
<dbReference type="InterPro" id="IPR014729">
    <property type="entry name" value="Rossmann-like_a/b/a_fold"/>
</dbReference>
<dbReference type="GO" id="GO:0006424">
    <property type="term" value="P:glutamyl-tRNA aminoacylation"/>
    <property type="evidence" value="ECO:0007669"/>
    <property type="project" value="TreeGrafter"/>
</dbReference>
<dbReference type="EMBL" id="MFKV01000003">
    <property type="protein sequence ID" value="OGG51035.1"/>
    <property type="molecule type" value="Genomic_DNA"/>
</dbReference>
<dbReference type="PANTHER" id="PTHR43311">
    <property type="entry name" value="GLUTAMATE--TRNA LIGASE"/>
    <property type="match status" value="1"/>
</dbReference>
<protein>
    <recommendedName>
        <fullName evidence="11">Glutamate--tRNA ligase</fullName>
    </recommendedName>
</protein>
<reference evidence="9 10" key="1">
    <citation type="journal article" date="2016" name="Nat. Commun.">
        <title>Thousands of microbial genomes shed light on interconnected biogeochemical processes in an aquifer system.</title>
        <authorList>
            <person name="Anantharaman K."/>
            <person name="Brown C.T."/>
            <person name="Hug L.A."/>
            <person name="Sharon I."/>
            <person name="Castelle C.J."/>
            <person name="Probst A.J."/>
            <person name="Thomas B.C."/>
            <person name="Singh A."/>
            <person name="Wilkins M.J."/>
            <person name="Karaoz U."/>
            <person name="Brodie E.L."/>
            <person name="Williams K.H."/>
            <person name="Hubbard S.S."/>
            <person name="Banfield J.F."/>
        </authorList>
    </citation>
    <scope>NUCLEOTIDE SEQUENCE [LARGE SCALE GENOMIC DNA]</scope>
</reference>
<evidence type="ECO:0000256" key="4">
    <source>
        <dbReference type="ARBA" id="ARBA00022917"/>
    </source>
</evidence>
<sequence length="428" mass="48508">MAVLNYLFAKKNGGTIFFRSEDTDKERSKPEYEEDIKEQLMWLGLSWDEFSRTSELVAVHSAAMQKLVDEDTAYISKEKSAKEPGKTVEIVRLRNPGKIVTFADEIRGEITFDTTELKDFALGRAIDDPLFHFAVVVDDATQGITHVIRGEDHISNTPRQILIQEALGYSRPVYAHYPLLLGADRSKLSKRMGDVAVRSYREMGFLPQALLNYIANVGWTPPSGKEILSLEEMVQEFELKDLHKSGAVFDMEKLRWYNRHYLLRIPEQDFSAGATAILKEAIASRNLPWDERVAHALAPVIRERISVWQDLRDLIHEGEFDFFFSDPTPEAARIAHKGISSADTIRHLEIMKKSLDGSDDAVYDDPERIKARVFEYAGSEGRGAVLWPLRYSLTGREKSPDPFSVAHIIGKGASVRRIDNAIQLLKSI</sequence>
<dbReference type="GO" id="GO:0005829">
    <property type="term" value="C:cytosol"/>
    <property type="evidence" value="ECO:0007669"/>
    <property type="project" value="TreeGrafter"/>
</dbReference>
<dbReference type="Pfam" id="PF19269">
    <property type="entry name" value="Anticodon_2"/>
    <property type="match status" value="1"/>
</dbReference>
<feature type="domain" description="Glutamyl/glutaminyl-tRNA synthetase class Ib catalytic" evidence="7">
    <location>
        <begin position="83"/>
        <end position="256"/>
    </location>
</feature>
<dbReference type="Proteomes" id="UP000178370">
    <property type="component" value="Unassembled WGS sequence"/>
</dbReference>
<evidence type="ECO:0000259" key="7">
    <source>
        <dbReference type="Pfam" id="PF00749"/>
    </source>
</evidence>
<dbReference type="InterPro" id="IPR020058">
    <property type="entry name" value="Glu/Gln-tRNA-synth_Ib_cat-dom"/>
</dbReference>
<proteinExistence type="inferred from homology"/>
<evidence type="ECO:0000313" key="10">
    <source>
        <dbReference type="Proteomes" id="UP000178370"/>
    </source>
</evidence>
<keyword evidence="1 6" id="KW-0436">Ligase</keyword>
<feature type="domain" description="Glutamyl/glutaminyl-tRNA synthetase class Ib catalytic" evidence="7">
    <location>
        <begin position="2"/>
        <end position="79"/>
    </location>
</feature>
<dbReference type="SUPFAM" id="SSF52374">
    <property type="entry name" value="Nucleotidylyl transferase"/>
    <property type="match status" value="1"/>
</dbReference>
<evidence type="ECO:0000256" key="6">
    <source>
        <dbReference type="RuleBase" id="RU363037"/>
    </source>
</evidence>
<evidence type="ECO:0000313" key="9">
    <source>
        <dbReference type="EMBL" id="OGG51035.1"/>
    </source>
</evidence>
<keyword evidence="5 6" id="KW-0030">Aminoacyl-tRNA synthetase</keyword>
<dbReference type="InterPro" id="IPR049940">
    <property type="entry name" value="GluQ/Sye"/>
</dbReference>
<dbReference type="GO" id="GO:0000049">
    <property type="term" value="F:tRNA binding"/>
    <property type="evidence" value="ECO:0007669"/>
    <property type="project" value="InterPro"/>
</dbReference>
<gene>
    <name evidence="9" type="ORF">A2763_04155</name>
</gene>
<dbReference type="Gene3D" id="1.10.10.350">
    <property type="match status" value="1"/>
</dbReference>
<dbReference type="Pfam" id="PF00749">
    <property type="entry name" value="tRNA-synt_1c"/>
    <property type="match status" value="2"/>
</dbReference>
<dbReference type="InterPro" id="IPR008925">
    <property type="entry name" value="aa_tRNA-synth_I_cd-bd_sf"/>
</dbReference>
<evidence type="ECO:0000256" key="3">
    <source>
        <dbReference type="ARBA" id="ARBA00022840"/>
    </source>
</evidence>
<dbReference type="Gene3D" id="3.40.50.620">
    <property type="entry name" value="HUPs"/>
    <property type="match status" value="2"/>
</dbReference>